<name>A0A183IKA7_9BILA</name>
<evidence type="ECO:0000313" key="2">
    <source>
        <dbReference type="EMBL" id="VDP03214.1"/>
    </source>
</evidence>
<dbReference type="WBParaSite" id="SBAD_0000423401-mRNA-1">
    <property type="protein sequence ID" value="SBAD_0000423401-mRNA-1"/>
    <property type="gene ID" value="SBAD_0000423401"/>
</dbReference>
<dbReference type="Proteomes" id="UP000270296">
    <property type="component" value="Unassembled WGS sequence"/>
</dbReference>
<accession>A0A183IKA7</accession>
<gene>
    <name evidence="2" type="ORF">SBAD_LOCUS4050</name>
</gene>
<sequence>MHAQQMAAHAAATGATMGPPGLPPGLGPSPHPGLTPSSLQPGITGASLAASGLLALPNPLAAQLSGFPAPMPPGLKDDRPSGSGRPASVEDRIAFRVGTSLICVAYNLIMIEMKVWGRTNPVMRRMQNISTVPHHLTS</sequence>
<reference evidence="2 3" key="2">
    <citation type="submission" date="2018-11" db="EMBL/GenBank/DDBJ databases">
        <authorList>
            <consortium name="Pathogen Informatics"/>
        </authorList>
    </citation>
    <scope>NUCLEOTIDE SEQUENCE [LARGE SCALE GENOMIC DNA]</scope>
</reference>
<dbReference type="EMBL" id="UZAM01008096">
    <property type="protein sequence ID" value="VDP03214.1"/>
    <property type="molecule type" value="Genomic_DNA"/>
</dbReference>
<protein>
    <submittedName>
        <fullName evidence="4">RAVR2 protein</fullName>
    </submittedName>
</protein>
<keyword evidence="3" id="KW-1185">Reference proteome</keyword>
<evidence type="ECO:0000313" key="3">
    <source>
        <dbReference type="Proteomes" id="UP000270296"/>
    </source>
</evidence>
<proteinExistence type="predicted"/>
<dbReference type="AlphaFoldDB" id="A0A183IKA7"/>
<evidence type="ECO:0000256" key="1">
    <source>
        <dbReference type="SAM" id="MobiDB-lite"/>
    </source>
</evidence>
<feature type="region of interest" description="Disordered" evidence="1">
    <location>
        <begin position="65"/>
        <end position="87"/>
    </location>
</feature>
<evidence type="ECO:0000313" key="4">
    <source>
        <dbReference type="WBParaSite" id="SBAD_0000423401-mRNA-1"/>
    </source>
</evidence>
<organism evidence="4">
    <name type="scientific">Soboliphyme baturini</name>
    <dbReference type="NCBI Taxonomy" id="241478"/>
    <lineage>
        <taxon>Eukaryota</taxon>
        <taxon>Metazoa</taxon>
        <taxon>Ecdysozoa</taxon>
        <taxon>Nematoda</taxon>
        <taxon>Enoplea</taxon>
        <taxon>Dorylaimia</taxon>
        <taxon>Dioctophymatida</taxon>
        <taxon>Dioctophymatoidea</taxon>
        <taxon>Soboliphymatidae</taxon>
        <taxon>Soboliphyme</taxon>
    </lineage>
</organism>
<feature type="region of interest" description="Disordered" evidence="1">
    <location>
        <begin position="1"/>
        <end position="42"/>
    </location>
</feature>
<feature type="compositionally biased region" description="Pro residues" evidence="1">
    <location>
        <begin position="20"/>
        <end position="33"/>
    </location>
</feature>
<reference evidence="4" key="1">
    <citation type="submission" date="2016-06" db="UniProtKB">
        <authorList>
            <consortium name="WormBaseParasite"/>
        </authorList>
    </citation>
    <scope>IDENTIFICATION</scope>
</reference>
<feature type="compositionally biased region" description="Low complexity" evidence="1">
    <location>
        <begin position="1"/>
        <end position="19"/>
    </location>
</feature>